<dbReference type="Gene3D" id="2.30.40.10">
    <property type="entry name" value="Urease, subunit C, domain 1"/>
    <property type="match status" value="1"/>
</dbReference>
<organism evidence="4 5">
    <name type="scientific">Dentiradicibacter hellwigii</name>
    <dbReference type="NCBI Taxonomy" id="3149053"/>
    <lineage>
        <taxon>Bacteria</taxon>
        <taxon>Pseudomonadati</taxon>
        <taxon>Pseudomonadota</taxon>
        <taxon>Betaproteobacteria</taxon>
        <taxon>Rhodocyclales</taxon>
        <taxon>Rhodocyclaceae</taxon>
        <taxon>Dentiradicibacter</taxon>
    </lineage>
</organism>
<dbReference type="InterPro" id="IPR050138">
    <property type="entry name" value="DHOase/Allantoinase_Hydrolase"/>
</dbReference>
<comment type="caution">
    <text evidence="4">The sequence shown here is derived from an EMBL/GenBank/DDBJ whole genome shotgun (WGS) entry which is preliminary data.</text>
</comment>
<keyword evidence="1" id="KW-0665">Pyrimidine biosynthesis</keyword>
<feature type="domain" description="Dihydroorotase catalytic" evidence="3">
    <location>
        <begin position="56"/>
        <end position="232"/>
    </location>
</feature>
<dbReference type="RefSeq" id="WP_418892180.1">
    <property type="nucleotide sequence ID" value="NZ_JBEUWX010000003.1"/>
</dbReference>
<dbReference type="NCBIfam" id="NF005791">
    <property type="entry name" value="PRK07627.1"/>
    <property type="match status" value="1"/>
</dbReference>
<evidence type="ECO:0000313" key="5">
    <source>
        <dbReference type="Proteomes" id="UP001574673"/>
    </source>
</evidence>
<evidence type="ECO:0000259" key="2">
    <source>
        <dbReference type="Pfam" id="PF01979"/>
    </source>
</evidence>
<keyword evidence="5" id="KW-1185">Reference proteome</keyword>
<proteinExistence type="predicted"/>
<dbReference type="InterPro" id="IPR011059">
    <property type="entry name" value="Metal-dep_hydrolase_composite"/>
</dbReference>
<dbReference type="InterPro" id="IPR006680">
    <property type="entry name" value="Amidohydro-rel"/>
</dbReference>
<reference evidence="5" key="1">
    <citation type="submission" date="2024-06" db="EMBL/GenBank/DDBJ databases">
        <title>Radixoralia hellwigii gen. nov., sp nov., isolated from a root canal in the human oral cavity.</title>
        <authorList>
            <person name="Bartsch S."/>
            <person name="Wittmer A."/>
            <person name="Schulz A.-K."/>
            <person name="Neumann-Schaal M."/>
            <person name="Wolf J."/>
            <person name="Gronow S."/>
            <person name="Tennert C."/>
            <person name="Haecker G."/>
            <person name="Cieplik F."/>
            <person name="Al-Ahmad A."/>
        </authorList>
    </citation>
    <scope>NUCLEOTIDE SEQUENCE [LARGE SCALE GENOMIC DNA]</scope>
    <source>
        <strain evidence="5">Wk13</strain>
    </source>
</reference>
<dbReference type="SUPFAM" id="SSF51556">
    <property type="entry name" value="Metallo-dependent hydrolases"/>
    <property type="match status" value="1"/>
</dbReference>
<evidence type="ECO:0000256" key="1">
    <source>
        <dbReference type="ARBA" id="ARBA00022975"/>
    </source>
</evidence>
<dbReference type="EC" id="3.5.2.3" evidence="4"/>
<dbReference type="SUPFAM" id="SSF51338">
    <property type="entry name" value="Composite domain of metallo-dependent hydrolases"/>
    <property type="match status" value="1"/>
</dbReference>
<dbReference type="CDD" id="cd01317">
    <property type="entry name" value="DHOase_IIa"/>
    <property type="match status" value="1"/>
</dbReference>
<dbReference type="Gene3D" id="3.20.20.140">
    <property type="entry name" value="Metal-dependent hydrolases"/>
    <property type="match status" value="1"/>
</dbReference>
<dbReference type="Proteomes" id="UP001574673">
    <property type="component" value="Unassembled WGS sequence"/>
</dbReference>
<dbReference type="EMBL" id="JBEUWX010000003">
    <property type="protein sequence ID" value="MFA9951099.1"/>
    <property type="molecule type" value="Genomic_DNA"/>
</dbReference>
<feature type="domain" description="Amidohydrolase-related" evidence="2">
    <location>
        <begin position="246"/>
        <end position="416"/>
    </location>
</feature>
<keyword evidence="4" id="KW-0378">Hydrolase</keyword>
<dbReference type="InterPro" id="IPR004722">
    <property type="entry name" value="DHOase"/>
</dbReference>
<dbReference type="GO" id="GO:0004151">
    <property type="term" value="F:dihydroorotase activity"/>
    <property type="evidence" value="ECO:0007669"/>
    <property type="project" value="UniProtKB-EC"/>
</dbReference>
<dbReference type="InterPro" id="IPR032466">
    <property type="entry name" value="Metal_Hydrolase"/>
</dbReference>
<sequence>MKDTLIRIVNGRLIDPHNGIDKNTDVYVANGCVAAFGQPPSGCFSSTRSIDAQGCIVAPGLVDLSARLGNVETELAAAAAGGVTTLACPPDTQPVLDEAGPVERLVRRSEIAGLAHVFPLGALTQALAGEKLAELATLHQAGCIAFSQAQRPLVDTQVLLRAMQYAASFGLTLHLQPQDYYLARNGVAHDGETAARLGLAGIPVSAETVAVATFLQLARDTGVRLHLSRISSAAGVALINAARKERLAVTCDIACHHLHLCDEDIGYFDSRARFTPPLRTRADREALRKATAEGMAVICSDHTPLGADDKQLPFAEARPGATALELLLPLTLRWARECGVSLIDALARITCAPAEILGIPAGTLTLGAPADICIFNPEAAWDVTEDTLVSQGKNTPFADSNMHGKVKATLVGGRLVFGA</sequence>
<dbReference type="Pfam" id="PF01979">
    <property type="entry name" value="Amidohydro_1"/>
    <property type="match status" value="1"/>
</dbReference>
<evidence type="ECO:0000313" key="4">
    <source>
        <dbReference type="EMBL" id="MFA9951099.1"/>
    </source>
</evidence>
<name>A0ABV4UI62_9RHOO</name>
<dbReference type="NCBIfam" id="TIGR00857">
    <property type="entry name" value="pyrC_multi"/>
    <property type="match status" value="1"/>
</dbReference>
<dbReference type="PANTHER" id="PTHR43668">
    <property type="entry name" value="ALLANTOINASE"/>
    <property type="match status" value="1"/>
</dbReference>
<dbReference type="PANTHER" id="PTHR43668:SF2">
    <property type="entry name" value="ALLANTOINASE"/>
    <property type="match status" value="1"/>
</dbReference>
<accession>A0ABV4UI62</accession>
<dbReference type="Pfam" id="PF12890">
    <property type="entry name" value="DHOase"/>
    <property type="match status" value="1"/>
</dbReference>
<evidence type="ECO:0000259" key="3">
    <source>
        <dbReference type="Pfam" id="PF12890"/>
    </source>
</evidence>
<dbReference type="InterPro" id="IPR024403">
    <property type="entry name" value="DHOase_cat"/>
</dbReference>
<protein>
    <submittedName>
        <fullName evidence="4">Dihydroorotase</fullName>
        <ecNumber evidence="4">3.5.2.3</ecNumber>
    </submittedName>
</protein>
<gene>
    <name evidence="4" type="ORF">ABCS64_12320</name>
</gene>